<dbReference type="PATRIC" id="fig|1131935.3.peg.1615"/>
<dbReference type="GO" id="GO:0016747">
    <property type="term" value="F:acyltransferase activity, transferring groups other than amino-acyl groups"/>
    <property type="evidence" value="ECO:0007669"/>
    <property type="project" value="InterPro"/>
</dbReference>
<name>H3SDM2_9BACL</name>
<evidence type="ECO:0000256" key="1">
    <source>
        <dbReference type="ARBA" id="ARBA00022679"/>
    </source>
</evidence>
<evidence type="ECO:0000259" key="3">
    <source>
        <dbReference type="PROSITE" id="PS51186"/>
    </source>
</evidence>
<dbReference type="Pfam" id="PF00583">
    <property type="entry name" value="Acetyltransf_1"/>
    <property type="match status" value="1"/>
</dbReference>
<dbReference type="InterPro" id="IPR016181">
    <property type="entry name" value="Acyl_CoA_acyltransferase"/>
</dbReference>
<gene>
    <name evidence="4" type="ORF">PDENDC454_07915</name>
</gene>
<feature type="domain" description="N-acetyltransferase" evidence="3">
    <location>
        <begin position="6"/>
        <end position="209"/>
    </location>
</feature>
<dbReference type="EMBL" id="AHKH01000015">
    <property type="protein sequence ID" value="EHQ62811.1"/>
    <property type="molecule type" value="Genomic_DNA"/>
</dbReference>
<evidence type="ECO:0000313" key="5">
    <source>
        <dbReference type="Proteomes" id="UP000003900"/>
    </source>
</evidence>
<dbReference type="CDD" id="cd04301">
    <property type="entry name" value="NAT_SF"/>
    <property type="match status" value="1"/>
</dbReference>
<organism evidence="4 5">
    <name type="scientific">Paenibacillus dendritiformis C454</name>
    <dbReference type="NCBI Taxonomy" id="1131935"/>
    <lineage>
        <taxon>Bacteria</taxon>
        <taxon>Bacillati</taxon>
        <taxon>Bacillota</taxon>
        <taxon>Bacilli</taxon>
        <taxon>Bacillales</taxon>
        <taxon>Paenibacillaceae</taxon>
        <taxon>Paenibacillus</taxon>
    </lineage>
</organism>
<evidence type="ECO:0000313" key="4">
    <source>
        <dbReference type="EMBL" id="EHQ62811.1"/>
    </source>
</evidence>
<dbReference type="InterPro" id="IPR050832">
    <property type="entry name" value="Bact_Acetyltransf"/>
</dbReference>
<keyword evidence="2" id="KW-0012">Acyltransferase</keyword>
<dbReference type="Gene3D" id="3.40.630.30">
    <property type="match status" value="1"/>
</dbReference>
<keyword evidence="1" id="KW-0808">Transferase</keyword>
<protein>
    <recommendedName>
        <fullName evidence="3">N-acetyltransferase domain-containing protein</fullName>
    </recommendedName>
</protein>
<dbReference type="RefSeq" id="WP_006676093.1">
    <property type="nucleotide sequence ID" value="NZ_AHKH01000015.1"/>
</dbReference>
<reference evidence="4 5" key="1">
    <citation type="journal article" date="2012" name="J. Bacteriol.">
        <title>Genome Sequence of the Pattern-Forming Social Bacterium Paenibacillus dendritiformis C454 Chiral Morphotype.</title>
        <authorList>
            <person name="Sirota-Madi A."/>
            <person name="Olender T."/>
            <person name="Helman Y."/>
            <person name="Brainis I."/>
            <person name="Finkelshtein A."/>
            <person name="Roth D."/>
            <person name="Hagai E."/>
            <person name="Leshkowitz D."/>
            <person name="Brodsky L."/>
            <person name="Galatenko V."/>
            <person name="Nikolaev V."/>
            <person name="Gutnick D.L."/>
            <person name="Lancet D."/>
            <person name="Ben-Jacob E."/>
        </authorList>
    </citation>
    <scope>NUCLEOTIDE SEQUENCE [LARGE SCALE GENOMIC DNA]</scope>
    <source>
        <strain evidence="4 5">C454</strain>
    </source>
</reference>
<dbReference type="PROSITE" id="PS51186">
    <property type="entry name" value="GNAT"/>
    <property type="match status" value="1"/>
</dbReference>
<dbReference type="PANTHER" id="PTHR43877">
    <property type="entry name" value="AMINOALKYLPHOSPHONATE N-ACETYLTRANSFERASE-RELATED-RELATED"/>
    <property type="match status" value="1"/>
</dbReference>
<comment type="caution">
    <text evidence="4">The sequence shown here is derived from an EMBL/GenBank/DDBJ whole genome shotgun (WGS) entry which is preliminary data.</text>
</comment>
<dbReference type="PANTHER" id="PTHR43877:SF1">
    <property type="entry name" value="ACETYLTRANSFERASE"/>
    <property type="match status" value="1"/>
</dbReference>
<accession>H3SDM2</accession>
<dbReference type="AlphaFoldDB" id="H3SDM2"/>
<dbReference type="InterPro" id="IPR000182">
    <property type="entry name" value="GNAT_dom"/>
</dbReference>
<sequence length="209" mass="24131">MNAARITIEPMQAKYNPQVGRLLVHGFRGKFQHLTNMSDEDLALFFEKLLEHIPAEPASRRIVALEEGEVIGTLSIKWNANSEIKEEKKQLPSWRSFNSFGKWNLLKLFIGLSLLDHKPQAGECYIAAVVVHPDHRSKGVGKLLLEWAQQFVQAEPSLNILSLHVSGKNPRAKHLYEQLSFYTHSQENSILSHFLFDEWKWNYMVLRLK</sequence>
<keyword evidence="5" id="KW-1185">Reference proteome</keyword>
<evidence type="ECO:0000256" key="2">
    <source>
        <dbReference type="ARBA" id="ARBA00023315"/>
    </source>
</evidence>
<dbReference type="OrthoDB" id="5319888at2"/>
<dbReference type="SUPFAM" id="SSF55729">
    <property type="entry name" value="Acyl-CoA N-acyltransferases (Nat)"/>
    <property type="match status" value="1"/>
</dbReference>
<proteinExistence type="predicted"/>
<dbReference type="Proteomes" id="UP000003900">
    <property type="component" value="Unassembled WGS sequence"/>
</dbReference>
<dbReference type="STRING" id="1131935.PDENDC454_07915"/>